<feature type="compositionally biased region" description="Basic and acidic residues" evidence="1">
    <location>
        <begin position="1"/>
        <end position="12"/>
    </location>
</feature>
<feature type="region of interest" description="Disordered" evidence="1">
    <location>
        <begin position="83"/>
        <end position="106"/>
    </location>
</feature>
<feature type="compositionally biased region" description="Basic and acidic residues" evidence="1">
    <location>
        <begin position="56"/>
        <end position="70"/>
    </location>
</feature>
<dbReference type="OrthoDB" id="6271449at2759"/>
<evidence type="ECO:0000256" key="1">
    <source>
        <dbReference type="SAM" id="MobiDB-lite"/>
    </source>
</evidence>
<evidence type="ECO:0000313" key="3">
    <source>
        <dbReference type="Proteomes" id="UP000267029"/>
    </source>
</evidence>
<dbReference type="WBParaSite" id="MCU_011575-RA">
    <property type="protein sequence ID" value="MCU_011575-RA"/>
    <property type="gene ID" value="MCU_011575"/>
</dbReference>
<dbReference type="Pfam" id="PF11901">
    <property type="entry name" value="DM9"/>
    <property type="match status" value="1"/>
</dbReference>
<feature type="region of interest" description="Disordered" evidence="1">
    <location>
        <begin position="1"/>
        <end position="70"/>
    </location>
</feature>
<dbReference type="Proteomes" id="UP000267029">
    <property type="component" value="Unassembled WGS sequence"/>
</dbReference>
<dbReference type="PANTHER" id="PTHR31649">
    <property type="entry name" value="AGAP009604-PA"/>
    <property type="match status" value="1"/>
</dbReference>
<name>A0A0R3U9Y7_MESCO</name>
<gene>
    <name evidence="2" type="ORF">MCOS_LOCUS3736</name>
</gene>
<sequence length="269" mass="29430">MAGEHEDHHEDVVPADISLGECSAPEVQMVSCEEEHHEPPPPPPQPDAPCDVGTAEEEHMAGEHEDRHEDTAPCVDLTHESTASDLAAPSSGESRSLPVDTSAPEVSPLPHGLHWKPVSSPLPKGAIDIHELHLPIYVALVDTANGPTPCKYLEKTRSFYAGTDGCEKVLSDGQILCMDEAFADQNEVEWVHVSSPDIRNKRLVAGTRSPDGNSLYIARGMVPLTGPFPYYELSCGWASDELEYANLVFGGVEWKQRDFDVLAWRPKTH</sequence>
<reference evidence="2 3" key="1">
    <citation type="submission" date="2018-10" db="EMBL/GenBank/DDBJ databases">
        <authorList>
            <consortium name="Pathogen Informatics"/>
        </authorList>
    </citation>
    <scope>NUCLEOTIDE SEQUENCE [LARGE SCALE GENOMIC DNA]</scope>
</reference>
<evidence type="ECO:0000313" key="2">
    <source>
        <dbReference type="EMBL" id="VDD77733.1"/>
    </source>
</evidence>
<dbReference type="EMBL" id="UXSR01000960">
    <property type="protein sequence ID" value="VDD77733.1"/>
    <property type="molecule type" value="Genomic_DNA"/>
</dbReference>
<dbReference type="InterPro" id="IPR006616">
    <property type="entry name" value="DM9_repeat"/>
</dbReference>
<organism evidence="2 3">
    <name type="scientific">Mesocestoides corti</name>
    <name type="common">Flatworm</name>
    <dbReference type="NCBI Taxonomy" id="53468"/>
    <lineage>
        <taxon>Eukaryota</taxon>
        <taxon>Metazoa</taxon>
        <taxon>Spiralia</taxon>
        <taxon>Lophotrochozoa</taxon>
        <taxon>Platyhelminthes</taxon>
        <taxon>Cestoda</taxon>
        <taxon>Eucestoda</taxon>
        <taxon>Cyclophyllidea</taxon>
        <taxon>Mesocestoididae</taxon>
        <taxon>Mesocestoides</taxon>
    </lineage>
</organism>
<dbReference type="AlphaFoldDB" id="A0A0R3U9Y7"/>
<dbReference type="PANTHER" id="PTHR31649:SF1">
    <property type="entry name" value="FARNESOIC ACID O-METHYL TRANSFERASE DOMAIN-CONTAINING PROTEIN"/>
    <property type="match status" value="1"/>
</dbReference>
<reference evidence="4" key="2">
    <citation type="submission" date="2019-11" db="UniProtKB">
        <authorList>
            <consortium name="WormBaseParasite"/>
        </authorList>
    </citation>
    <scope>IDENTIFICATION</scope>
</reference>
<protein>
    <submittedName>
        <fullName evidence="4">DUF3421 domain-containing protein</fullName>
    </submittedName>
</protein>
<evidence type="ECO:0000313" key="4">
    <source>
        <dbReference type="WBParaSite" id="MCU_011575-RA"/>
    </source>
</evidence>
<proteinExistence type="predicted"/>
<keyword evidence="3" id="KW-1185">Reference proteome</keyword>
<accession>A0A0R3U9Y7</accession>